<dbReference type="SMART" id="SM00248">
    <property type="entry name" value="ANK"/>
    <property type="match status" value="3"/>
</dbReference>
<evidence type="ECO:0000313" key="9">
    <source>
        <dbReference type="EMBL" id="KAI1893468.1"/>
    </source>
</evidence>
<gene>
    <name evidence="9" type="ORF">AGOR_G00124030</name>
</gene>
<feature type="region of interest" description="Disordered" evidence="7">
    <location>
        <begin position="131"/>
        <end position="167"/>
    </location>
</feature>
<feature type="domain" description="OCA" evidence="8">
    <location>
        <begin position="108"/>
        <end position="130"/>
    </location>
</feature>
<feature type="compositionally biased region" description="Polar residues" evidence="7">
    <location>
        <begin position="67"/>
        <end position="83"/>
    </location>
</feature>
<dbReference type="GO" id="GO:0010468">
    <property type="term" value="P:regulation of gene expression"/>
    <property type="evidence" value="ECO:0007669"/>
    <property type="project" value="TreeGrafter"/>
</dbReference>
<feature type="compositionally biased region" description="Low complexity" evidence="7">
    <location>
        <begin position="236"/>
        <end position="266"/>
    </location>
</feature>
<dbReference type="PROSITE" id="PS50297">
    <property type="entry name" value="ANK_REP_REGION"/>
    <property type="match status" value="1"/>
</dbReference>
<evidence type="ECO:0000256" key="7">
    <source>
        <dbReference type="SAM" id="MobiDB-lite"/>
    </source>
</evidence>
<dbReference type="PROSITE" id="PS50088">
    <property type="entry name" value="ANK_REPEAT"/>
    <property type="match status" value="1"/>
</dbReference>
<feature type="repeat" description="ANK" evidence="6">
    <location>
        <begin position="395"/>
        <end position="427"/>
    </location>
</feature>
<dbReference type="InterPro" id="IPR036770">
    <property type="entry name" value="Ankyrin_rpt-contain_sf"/>
</dbReference>
<keyword evidence="4" id="KW-0010">Activator</keyword>
<accession>A0A8T3DER9</accession>
<dbReference type="Gene3D" id="1.25.40.20">
    <property type="entry name" value="Ankyrin repeat-containing domain"/>
    <property type="match status" value="1"/>
</dbReference>
<name>A0A8T3DER9_9TELE</name>
<dbReference type="Proteomes" id="UP000829720">
    <property type="component" value="Unassembled WGS sequence"/>
</dbReference>
<evidence type="ECO:0000256" key="5">
    <source>
        <dbReference type="ARBA" id="ARBA00023163"/>
    </source>
</evidence>
<proteinExistence type="predicted"/>
<keyword evidence="5" id="KW-0804">Transcription</keyword>
<protein>
    <recommendedName>
        <fullName evidence="8">OCA domain-containing protein</fullName>
    </recommendedName>
</protein>
<dbReference type="GO" id="GO:0003677">
    <property type="term" value="F:DNA binding"/>
    <property type="evidence" value="ECO:0007669"/>
    <property type="project" value="InterPro"/>
</dbReference>
<keyword evidence="10" id="KW-1185">Reference proteome</keyword>
<organism evidence="9 10">
    <name type="scientific">Albula goreensis</name>
    <dbReference type="NCBI Taxonomy" id="1534307"/>
    <lineage>
        <taxon>Eukaryota</taxon>
        <taxon>Metazoa</taxon>
        <taxon>Chordata</taxon>
        <taxon>Craniata</taxon>
        <taxon>Vertebrata</taxon>
        <taxon>Euteleostomi</taxon>
        <taxon>Actinopterygii</taxon>
        <taxon>Neopterygii</taxon>
        <taxon>Teleostei</taxon>
        <taxon>Albuliformes</taxon>
        <taxon>Albulidae</taxon>
        <taxon>Albula</taxon>
    </lineage>
</organism>
<evidence type="ECO:0000259" key="8">
    <source>
        <dbReference type="PROSITE" id="PS52003"/>
    </source>
</evidence>
<dbReference type="InterPro" id="IPR047571">
    <property type="entry name" value="OCA"/>
</dbReference>
<dbReference type="GO" id="GO:0070974">
    <property type="term" value="F:POU domain binding"/>
    <property type="evidence" value="ECO:0007669"/>
    <property type="project" value="InterPro"/>
</dbReference>
<keyword evidence="1" id="KW-0677">Repeat</keyword>
<dbReference type="OrthoDB" id="10252328at2759"/>
<keyword evidence="3 6" id="KW-0040">ANK repeat</keyword>
<dbReference type="AlphaFoldDB" id="A0A8T3DER9"/>
<dbReference type="GO" id="GO:0005634">
    <property type="term" value="C:nucleus"/>
    <property type="evidence" value="ECO:0007669"/>
    <property type="project" value="TreeGrafter"/>
</dbReference>
<dbReference type="PANTHER" id="PTHR24124:SF8">
    <property type="entry name" value="OCA DOMAIN-CONTAINING PROTEIN"/>
    <property type="match status" value="1"/>
</dbReference>
<evidence type="ECO:0000256" key="1">
    <source>
        <dbReference type="ARBA" id="ARBA00022737"/>
    </source>
</evidence>
<dbReference type="Pfam" id="PF12796">
    <property type="entry name" value="Ank_2"/>
    <property type="match status" value="1"/>
</dbReference>
<sequence length="553" mass="61324">MNSRYRTVGFDRIGFFRIERGGSPELRVTFFQLLEFKKMFRDQDTISNAYENGFNLTNGSPLPGQLATPQNEPHNPISGLTQAKNLNRNTQRLPKASTGSKHSNPQSDKRYLGVRVKMPVRDMLRKIRIAKGLDPNVTQGSQGKASRVSGEKKRVTSSGDRRKRLNKQQASLEDLAIIVEVLEEDLKASEVSRHHQDENSISPPYCPEWQGGPWELNLHCPRQGKLSPLPQNYSCPSELSSTGSPESCSSPSSSPPYSHSSVLSDSQGGYHSDEADERFSGPLSQAPCSPCSPEYQAPSPPESIVCSPQSLWEAGGEDQGPQELGHCRNGMSFFWFQLQREENVLSGISDKELLTVDISGRIPLHSMVNQGKRATVYSIAKRMAAMGQLDIKDAEGKTALHLAAQRNQHLMVSDLLLLGADMNERDKFGKTCLHLSAENGYVRVVEVLKSFMSNGMYVDVEARDINGLSALQCATLALNSTVRELERNAGPGEARFHTLRKEQLLDTLDCLLLMGQTPYIQYYESQTTWDAFSHESSSYADKVASVPQCKVII</sequence>
<keyword evidence="2" id="KW-0805">Transcription regulation</keyword>
<dbReference type="InterPro" id="IPR002110">
    <property type="entry name" value="Ankyrin_rpt"/>
</dbReference>
<dbReference type="SUPFAM" id="SSF48403">
    <property type="entry name" value="Ankyrin repeat"/>
    <property type="match status" value="1"/>
</dbReference>
<feature type="region of interest" description="Disordered" evidence="7">
    <location>
        <begin position="234"/>
        <end position="302"/>
    </location>
</feature>
<evidence type="ECO:0000256" key="6">
    <source>
        <dbReference type="PROSITE-ProRule" id="PRU00023"/>
    </source>
</evidence>
<reference evidence="9" key="1">
    <citation type="submission" date="2021-01" db="EMBL/GenBank/DDBJ databases">
        <authorList>
            <person name="Zahm M."/>
            <person name="Roques C."/>
            <person name="Cabau C."/>
            <person name="Klopp C."/>
            <person name="Donnadieu C."/>
            <person name="Jouanno E."/>
            <person name="Lampietro C."/>
            <person name="Louis A."/>
            <person name="Herpin A."/>
            <person name="Echchiki A."/>
            <person name="Berthelot C."/>
            <person name="Parey E."/>
            <person name="Roest-Crollius H."/>
            <person name="Braasch I."/>
            <person name="Postlethwait J."/>
            <person name="Bobe J."/>
            <person name="Montfort J."/>
            <person name="Bouchez O."/>
            <person name="Begum T."/>
            <person name="Mejri S."/>
            <person name="Adams A."/>
            <person name="Chen W.-J."/>
            <person name="Guiguen Y."/>
        </authorList>
    </citation>
    <scope>NUCLEOTIDE SEQUENCE</scope>
    <source>
        <tissue evidence="9">Blood</tissue>
    </source>
</reference>
<evidence type="ECO:0000256" key="2">
    <source>
        <dbReference type="ARBA" id="ARBA00023015"/>
    </source>
</evidence>
<dbReference type="EMBL" id="JAERUA010000011">
    <property type="protein sequence ID" value="KAI1893468.1"/>
    <property type="molecule type" value="Genomic_DNA"/>
</dbReference>
<evidence type="ECO:0000256" key="3">
    <source>
        <dbReference type="ARBA" id="ARBA00023043"/>
    </source>
</evidence>
<dbReference type="PROSITE" id="PS52003">
    <property type="entry name" value="OCA"/>
    <property type="match status" value="1"/>
</dbReference>
<evidence type="ECO:0000313" key="10">
    <source>
        <dbReference type="Proteomes" id="UP000829720"/>
    </source>
</evidence>
<dbReference type="PANTHER" id="PTHR24124">
    <property type="entry name" value="ANKYRIN REPEAT FAMILY A"/>
    <property type="match status" value="1"/>
</dbReference>
<evidence type="ECO:0000256" key="4">
    <source>
        <dbReference type="ARBA" id="ARBA00023159"/>
    </source>
</evidence>
<comment type="caution">
    <text evidence="9">The sequence shown here is derived from an EMBL/GenBank/DDBJ whole genome shotgun (WGS) entry which is preliminary data.</text>
</comment>
<feature type="region of interest" description="Disordered" evidence="7">
    <location>
        <begin position="60"/>
        <end position="83"/>
    </location>
</feature>